<proteinExistence type="predicted"/>
<dbReference type="Gene3D" id="3.40.50.150">
    <property type="entry name" value="Vaccinia Virus protein VP39"/>
    <property type="match status" value="1"/>
</dbReference>
<dbReference type="Pfam" id="PF13847">
    <property type="entry name" value="Methyltransf_31"/>
    <property type="match status" value="1"/>
</dbReference>
<dbReference type="SUPFAM" id="SSF53335">
    <property type="entry name" value="S-adenosyl-L-methionine-dependent methyltransferases"/>
    <property type="match status" value="1"/>
</dbReference>
<feature type="domain" description="Methyltransferase" evidence="2">
    <location>
        <begin position="45"/>
        <end position="159"/>
    </location>
</feature>
<dbReference type="EMBL" id="PPVL01000005">
    <property type="protein sequence ID" value="NNI79053.1"/>
    <property type="molecule type" value="Genomic_DNA"/>
</dbReference>
<dbReference type="RefSeq" id="WP_014668134.1">
    <property type="nucleotide sequence ID" value="NZ_CP030096.1"/>
</dbReference>
<dbReference type="InterPro" id="IPR029063">
    <property type="entry name" value="SAM-dependent_MTases_sf"/>
</dbReference>
<evidence type="ECO:0000313" key="3">
    <source>
        <dbReference type="EMBL" id="NNI79053.1"/>
    </source>
</evidence>
<reference evidence="3 4" key="1">
    <citation type="journal article" date="2018" name="Front. Microbiol.">
        <title>Genetic and Phylogenetic Characteristics of Pasteurella multocida Isolates From Different Host Species.</title>
        <authorList>
            <person name="Peng Z."/>
            <person name="Liang W."/>
            <person name="Wang F."/>
            <person name="Xu Z."/>
            <person name="Xie Z."/>
            <person name="Lian Z."/>
            <person name="Hua L."/>
            <person name="Zhou R."/>
            <person name="Chen H."/>
            <person name="Wu B."/>
        </authorList>
    </citation>
    <scope>NUCLEOTIDE SEQUENCE [LARGE SCALE GENOMIC DNA]</scope>
    <source>
        <strain evidence="3 4">HNA06</strain>
    </source>
</reference>
<evidence type="ECO:0000259" key="1">
    <source>
        <dbReference type="Pfam" id="PF10119"/>
    </source>
</evidence>
<keyword evidence="3" id="KW-0489">Methyltransferase</keyword>
<sequence length="493" mass="56696">MEKLDLLKQSYNELPYVSKGFSHTLPERQRAVLSLLGFHTPHIEHAKVLEIGCGFGGNIISSALIHPNAHFVGVDLSETQIEGGKAIVNQLGLKNVELLCQDISFFENSSIKFDYIVCHGVFSWVPESVRRKILTVIKSHLSENGAATISYNTYPGWKSLEALKDMMTFRVDLLAKQNIHLSMREKVAYGKGTADFLSQFALGDKRMKDVADGIKDKDEHYIYHEYFEEYNQPLYLYEFNELLEEYGLAHICDSSVSATFPIFKDDRIETLLDNECGDNHLLKEQYYDYILNRQFRTSIVTHLENREKCNISRHIQINDLKNIYIRTNLNAESSSKVVQSLKAHYPNAMKVSDFVERYFTDNRNDGYTSVLLEIYNENIDFYARNITVTKQDKIKLKTVYRKYLDYYLNTEKPVISLSNFVGNTLVLNSGDIHAILSFDGQHSDEELADLLFEKVQAGILRMNHAHTEQEQKATLLAFIKDTRAFVEANLMNE</sequence>
<dbReference type="GO" id="GO:0032259">
    <property type="term" value="P:methylation"/>
    <property type="evidence" value="ECO:0007669"/>
    <property type="project" value="UniProtKB-KW"/>
</dbReference>
<organism evidence="3 4">
    <name type="scientific">Pasteurella multocida</name>
    <dbReference type="NCBI Taxonomy" id="747"/>
    <lineage>
        <taxon>Bacteria</taxon>
        <taxon>Pseudomonadati</taxon>
        <taxon>Pseudomonadota</taxon>
        <taxon>Gammaproteobacteria</taxon>
        <taxon>Pasteurellales</taxon>
        <taxon>Pasteurellaceae</taxon>
        <taxon>Pasteurella</taxon>
    </lineage>
</organism>
<dbReference type="InterPro" id="IPR018773">
    <property type="entry name" value="MeTrfase_reg_dom_prd"/>
</dbReference>
<dbReference type="CDD" id="cd02440">
    <property type="entry name" value="AdoMet_MTases"/>
    <property type="match status" value="1"/>
</dbReference>
<protein>
    <submittedName>
        <fullName evidence="3">Methyltransferase</fullName>
    </submittedName>
</protein>
<dbReference type="InterPro" id="IPR025714">
    <property type="entry name" value="Methyltranfer_dom"/>
</dbReference>
<dbReference type="AlphaFoldDB" id="A0A849CIG4"/>
<dbReference type="InterPro" id="IPR050723">
    <property type="entry name" value="CFA/CMAS"/>
</dbReference>
<dbReference type="Pfam" id="PF10119">
    <property type="entry name" value="MethyTransf_Reg"/>
    <property type="match status" value="1"/>
</dbReference>
<dbReference type="GO" id="GO:0008168">
    <property type="term" value="F:methyltransferase activity"/>
    <property type="evidence" value="ECO:0007669"/>
    <property type="project" value="UniProtKB-KW"/>
</dbReference>
<dbReference type="PANTHER" id="PTHR43667:SF2">
    <property type="entry name" value="FATTY ACID C-METHYL TRANSFERASE"/>
    <property type="match status" value="1"/>
</dbReference>
<feature type="domain" description="Methyltransferase regulatory" evidence="1">
    <location>
        <begin position="218"/>
        <end position="302"/>
    </location>
</feature>
<gene>
    <name evidence="3" type="ORF">C2800_06425</name>
</gene>
<dbReference type="Proteomes" id="UP000540079">
    <property type="component" value="Unassembled WGS sequence"/>
</dbReference>
<evidence type="ECO:0000259" key="2">
    <source>
        <dbReference type="Pfam" id="PF13847"/>
    </source>
</evidence>
<accession>A0A849CIG4</accession>
<evidence type="ECO:0000313" key="4">
    <source>
        <dbReference type="Proteomes" id="UP000540079"/>
    </source>
</evidence>
<comment type="caution">
    <text evidence="3">The sequence shown here is derived from an EMBL/GenBank/DDBJ whole genome shotgun (WGS) entry which is preliminary data.</text>
</comment>
<dbReference type="PANTHER" id="PTHR43667">
    <property type="entry name" value="CYCLOPROPANE-FATTY-ACYL-PHOSPHOLIPID SYNTHASE"/>
    <property type="match status" value="1"/>
</dbReference>
<name>A0A849CIG4_PASMD</name>
<keyword evidence="3" id="KW-0808">Transferase</keyword>